<evidence type="ECO:0000259" key="5">
    <source>
        <dbReference type="Pfam" id="PF00389"/>
    </source>
</evidence>
<dbReference type="SUPFAM" id="SSF51735">
    <property type="entry name" value="NAD(P)-binding Rossmann-fold domains"/>
    <property type="match status" value="1"/>
</dbReference>
<dbReference type="Gene3D" id="3.40.50.720">
    <property type="entry name" value="NAD(P)-binding Rossmann-like Domain"/>
    <property type="match status" value="2"/>
</dbReference>
<evidence type="ECO:0000313" key="8">
    <source>
        <dbReference type="Proteomes" id="UP001595741"/>
    </source>
</evidence>
<dbReference type="RefSeq" id="WP_386088476.1">
    <property type="nucleotide sequence ID" value="NZ_JBHRXN010000009.1"/>
</dbReference>
<organism evidence="7 8">
    <name type="scientific">Vogesella facilis</name>
    <dbReference type="NCBI Taxonomy" id="1655232"/>
    <lineage>
        <taxon>Bacteria</taxon>
        <taxon>Pseudomonadati</taxon>
        <taxon>Pseudomonadota</taxon>
        <taxon>Betaproteobacteria</taxon>
        <taxon>Neisseriales</taxon>
        <taxon>Chromobacteriaceae</taxon>
        <taxon>Vogesella</taxon>
    </lineage>
</organism>
<sequence length="337" mass="35757">MSAKEYSTLLQNGPVATEQTTRRYRRQPAEMALAVLQAKVLICDPISAVAVARLRDSGLQVDERVGLSAEALEALIGGYDAIVVRSATRLTAKQIAAANRLRLIVRGGIGTDNIDLDAAAKRHIPVFNTPKASTASVAELALGQLLALARRTPQADAALKAGKWPKREFSDGVELKDKTLGIIGVGRIGGTLGRYALALGMRIIGTDTNTMPAGSFDGLELVPLAALLARADCISVHTPSLDGQPVIGRQEIAQMKDGALLINCARGGLIDEAALLEALESGKLRGAALDVFSEEPPQEQRLIHHPQVICTPHLGGATREAQARIGMEVVRILLDEL</sequence>
<evidence type="ECO:0000256" key="4">
    <source>
        <dbReference type="RuleBase" id="RU003719"/>
    </source>
</evidence>
<name>A0ABV7RA81_9NEIS</name>
<dbReference type="GO" id="GO:0016491">
    <property type="term" value="F:oxidoreductase activity"/>
    <property type="evidence" value="ECO:0007669"/>
    <property type="project" value="UniProtKB-KW"/>
</dbReference>
<keyword evidence="8" id="KW-1185">Reference proteome</keyword>
<evidence type="ECO:0000256" key="2">
    <source>
        <dbReference type="ARBA" id="ARBA00023002"/>
    </source>
</evidence>
<accession>A0ABV7RA81</accession>
<dbReference type="InterPro" id="IPR006140">
    <property type="entry name" value="D-isomer_DH_NAD-bd"/>
</dbReference>
<dbReference type="InterPro" id="IPR006139">
    <property type="entry name" value="D-isomer_2_OHA_DH_cat_dom"/>
</dbReference>
<evidence type="ECO:0000259" key="6">
    <source>
        <dbReference type="Pfam" id="PF02826"/>
    </source>
</evidence>
<dbReference type="InterPro" id="IPR029752">
    <property type="entry name" value="D-isomer_DH_CS1"/>
</dbReference>
<dbReference type="PROSITE" id="PS00671">
    <property type="entry name" value="D_2_HYDROXYACID_DH_3"/>
    <property type="match status" value="1"/>
</dbReference>
<dbReference type="PANTHER" id="PTHR42938:SF47">
    <property type="entry name" value="HYDROXYPYRUVATE REDUCTASE"/>
    <property type="match status" value="1"/>
</dbReference>
<dbReference type="EC" id="1.1.1.-" evidence="7"/>
<reference evidence="8" key="1">
    <citation type="journal article" date="2019" name="Int. J. Syst. Evol. Microbiol.">
        <title>The Global Catalogue of Microorganisms (GCM) 10K type strain sequencing project: providing services to taxonomists for standard genome sequencing and annotation.</title>
        <authorList>
            <consortium name="The Broad Institute Genomics Platform"/>
            <consortium name="The Broad Institute Genome Sequencing Center for Infectious Disease"/>
            <person name="Wu L."/>
            <person name="Ma J."/>
        </authorList>
    </citation>
    <scope>NUCLEOTIDE SEQUENCE [LARGE SCALE GENOMIC DNA]</scope>
    <source>
        <strain evidence="8">KCTC 42742</strain>
    </source>
</reference>
<feature type="domain" description="D-isomer specific 2-hydroxyacid dehydrogenase NAD-binding" evidence="6">
    <location>
        <begin position="143"/>
        <end position="315"/>
    </location>
</feature>
<dbReference type="Pfam" id="PF00389">
    <property type="entry name" value="2-Hacid_dh"/>
    <property type="match status" value="1"/>
</dbReference>
<keyword evidence="3" id="KW-0520">NAD</keyword>
<dbReference type="InterPro" id="IPR036291">
    <property type="entry name" value="NAD(P)-bd_dom_sf"/>
</dbReference>
<comment type="caution">
    <text evidence="7">The sequence shown here is derived from an EMBL/GenBank/DDBJ whole genome shotgun (WGS) entry which is preliminary data.</text>
</comment>
<feature type="domain" description="D-isomer specific 2-hydroxyacid dehydrogenase catalytic" evidence="5">
    <location>
        <begin position="40"/>
        <end position="331"/>
    </location>
</feature>
<dbReference type="PANTHER" id="PTHR42938">
    <property type="entry name" value="FORMATE DEHYDROGENASE 1"/>
    <property type="match status" value="1"/>
</dbReference>
<evidence type="ECO:0000256" key="1">
    <source>
        <dbReference type="ARBA" id="ARBA00005854"/>
    </source>
</evidence>
<keyword evidence="2 4" id="KW-0560">Oxidoreductase</keyword>
<dbReference type="SUPFAM" id="SSF52283">
    <property type="entry name" value="Formate/glycerate dehydrogenase catalytic domain-like"/>
    <property type="match status" value="1"/>
</dbReference>
<dbReference type="Proteomes" id="UP001595741">
    <property type="component" value="Unassembled WGS sequence"/>
</dbReference>
<dbReference type="Pfam" id="PF02826">
    <property type="entry name" value="2-Hacid_dh_C"/>
    <property type="match status" value="1"/>
</dbReference>
<dbReference type="CDD" id="cd12173">
    <property type="entry name" value="PGDH_4"/>
    <property type="match status" value="1"/>
</dbReference>
<dbReference type="EMBL" id="JBHRXN010000009">
    <property type="protein sequence ID" value="MFC3531264.1"/>
    <property type="molecule type" value="Genomic_DNA"/>
</dbReference>
<dbReference type="InterPro" id="IPR029753">
    <property type="entry name" value="D-isomer_DH_CS"/>
</dbReference>
<comment type="similarity">
    <text evidence="1 4">Belongs to the D-isomer specific 2-hydroxyacid dehydrogenase family.</text>
</comment>
<proteinExistence type="inferred from homology"/>
<evidence type="ECO:0000256" key="3">
    <source>
        <dbReference type="ARBA" id="ARBA00023027"/>
    </source>
</evidence>
<protein>
    <submittedName>
        <fullName evidence="7">Hydroxyacid dehydrogenase</fullName>
        <ecNumber evidence="7">1.1.1.-</ecNumber>
    </submittedName>
</protein>
<dbReference type="PROSITE" id="PS00065">
    <property type="entry name" value="D_2_HYDROXYACID_DH_1"/>
    <property type="match status" value="1"/>
</dbReference>
<evidence type="ECO:0000313" key="7">
    <source>
        <dbReference type="EMBL" id="MFC3531264.1"/>
    </source>
</evidence>
<gene>
    <name evidence="7" type="ORF">ACFOLG_03630</name>
</gene>